<keyword evidence="3 10" id="KW-0732">Signal</keyword>
<evidence type="ECO:0000256" key="4">
    <source>
        <dbReference type="ARBA" id="ARBA00022989"/>
    </source>
</evidence>
<dbReference type="InterPro" id="IPR028082">
    <property type="entry name" value="Peripla_BP_I"/>
</dbReference>
<dbReference type="GO" id="GO:0007165">
    <property type="term" value="P:signal transduction"/>
    <property type="evidence" value="ECO:0007669"/>
    <property type="project" value="TreeGrafter"/>
</dbReference>
<dbReference type="OrthoDB" id="1890790at2759"/>
<evidence type="ECO:0000259" key="11">
    <source>
        <dbReference type="Pfam" id="PF01094"/>
    </source>
</evidence>
<dbReference type="InParanoid" id="G0P975"/>
<organism evidence="13">
    <name type="scientific">Caenorhabditis brenneri</name>
    <name type="common">Nematode worm</name>
    <dbReference type="NCBI Taxonomy" id="135651"/>
    <lineage>
        <taxon>Eukaryota</taxon>
        <taxon>Metazoa</taxon>
        <taxon>Ecdysozoa</taxon>
        <taxon>Nematoda</taxon>
        <taxon>Chromadorea</taxon>
        <taxon>Rhabditida</taxon>
        <taxon>Rhabditina</taxon>
        <taxon>Rhabditomorpha</taxon>
        <taxon>Rhabditoidea</taxon>
        <taxon>Rhabditidae</taxon>
        <taxon>Peloderinae</taxon>
        <taxon>Caenorhabditis</taxon>
    </lineage>
</organism>
<evidence type="ECO:0000256" key="6">
    <source>
        <dbReference type="ARBA" id="ARBA00023170"/>
    </source>
</evidence>
<evidence type="ECO:0000256" key="3">
    <source>
        <dbReference type="ARBA" id="ARBA00022729"/>
    </source>
</evidence>
<evidence type="ECO:0000256" key="8">
    <source>
        <dbReference type="SAM" id="MobiDB-lite"/>
    </source>
</evidence>
<feature type="region of interest" description="Disordered" evidence="8">
    <location>
        <begin position="494"/>
        <end position="529"/>
    </location>
</feature>
<evidence type="ECO:0000256" key="2">
    <source>
        <dbReference type="ARBA" id="ARBA00022692"/>
    </source>
</evidence>
<evidence type="ECO:0000256" key="1">
    <source>
        <dbReference type="ARBA" id="ARBA00004479"/>
    </source>
</evidence>
<dbReference type="Proteomes" id="UP000008068">
    <property type="component" value="Unassembled WGS sequence"/>
</dbReference>
<keyword evidence="4 9" id="KW-1133">Transmembrane helix</keyword>
<feature type="compositionally biased region" description="Basic residues" evidence="8">
    <location>
        <begin position="496"/>
        <end position="506"/>
    </location>
</feature>
<keyword evidence="6" id="KW-0675">Receptor</keyword>
<feature type="compositionally biased region" description="Polar residues" evidence="8">
    <location>
        <begin position="519"/>
        <end position="528"/>
    </location>
</feature>
<comment type="subcellular location">
    <subcellularLocation>
        <location evidence="1">Membrane</location>
        <topology evidence="1">Single-pass type I membrane protein</topology>
    </subcellularLocation>
</comment>
<feature type="domain" description="Receptor ligand binding region" evidence="11">
    <location>
        <begin position="58"/>
        <end position="393"/>
    </location>
</feature>
<dbReference type="AlphaFoldDB" id="G0P975"/>
<accession>G0P975</accession>
<reference evidence="13" key="1">
    <citation type="submission" date="2011-07" db="EMBL/GenBank/DDBJ databases">
        <authorList>
            <consortium name="Caenorhabditis brenneri Sequencing and Analysis Consortium"/>
            <person name="Wilson R.K."/>
        </authorList>
    </citation>
    <scope>NUCLEOTIDE SEQUENCE [LARGE SCALE GENOMIC DNA]</scope>
    <source>
        <strain evidence="13">PB2801</strain>
    </source>
</reference>
<dbReference type="GO" id="GO:0016020">
    <property type="term" value="C:membrane"/>
    <property type="evidence" value="ECO:0007669"/>
    <property type="project" value="UniProtKB-SubCell"/>
</dbReference>
<feature type="signal peptide" evidence="10">
    <location>
        <begin position="1"/>
        <end position="18"/>
    </location>
</feature>
<evidence type="ECO:0000313" key="13">
    <source>
        <dbReference type="Proteomes" id="UP000008068"/>
    </source>
</evidence>
<dbReference type="SUPFAM" id="SSF53822">
    <property type="entry name" value="Periplasmic binding protein-like I"/>
    <property type="match status" value="1"/>
</dbReference>
<sequence length="562" mass="63687">MILSDVLLLSLVISSSSSSSSPRLHNFPLLPIDIVVGLPTEEGDRGKNPFLLTLAKSRPVFDVALQDVYHLNILPYGAIKVTFENSALSDAIGPQKMIEHYCNKTVDAIMGLPYVYALAPIARISKFWGQGVPVFTTTALVDELGDRNEFPLLTRMMGSYKSLGKLVTRIAERFEWQHYFFMFNDEVARGPRNKGRSECYFSLSAIKNLIMNNKTSTWNVKMFSEFEADRLQYRALLSEASVMSNLIILCASPDTVREIMLAAHDLGMATSGEYVFINIDVSTGSHAEQPWIRANDTNNEENEKAKEAYRALKTISLRRSDLEEYKNFDAFYDAVLLYAIALNETIQSGLDPRNGHNITSRMWGRTFVGITGNVSIDHNGDRYSDYSLLDLDPKQNKFVEVAYYSGASNQLKTVGELHWVGGKPPTDLPICGYDKSKCPQGYPLHVYLLMGSFLLILVLVGLFIFFWRRYKLEQELAAMSWKIRWEELDGEESQKKEKKKAKKRKNHDGYLPESDPLLRSTSRSSVNSDKFDEESLIPIRFRLVGSPFRSFSSSLFTHQCPI</sequence>
<proteinExistence type="predicted"/>
<keyword evidence="13" id="KW-1185">Reference proteome</keyword>
<evidence type="ECO:0000256" key="9">
    <source>
        <dbReference type="SAM" id="Phobius"/>
    </source>
</evidence>
<dbReference type="GO" id="GO:0038023">
    <property type="term" value="F:signaling receptor activity"/>
    <property type="evidence" value="ECO:0007669"/>
    <property type="project" value="TreeGrafter"/>
</dbReference>
<feature type="transmembrane region" description="Helical" evidence="9">
    <location>
        <begin position="444"/>
        <end position="467"/>
    </location>
</feature>
<evidence type="ECO:0000256" key="10">
    <source>
        <dbReference type="SAM" id="SignalP"/>
    </source>
</evidence>
<dbReference type="eggNOG" id="KOG1023">
    <property type="taxonomic scope" value="Eukaryota"/>
</dbReference>
<dbReference type="InterPro" id="IPR001828">
    <property type="entry name" value="ANF_lig-bd_rcpt"/>
</dbReference>
<evidence type="ECO:0000313" key="12">
    <source>
        <dbReference type="EMBL" id="EGT48414.1"/>
    </source>
</evidence>
<dbReference type="PRINTS" id="PR00255">
    <property type="entry name" value="NATPEPTIDER"/>
</dbReference>
<dbReference type="GO" id="GO:0017046">
    <property type="term" value="F:peptide hormone binding"/>
    <property type="evidence" value="ECO:0007669"/>
    <property type="project" value="TreeGrafter"/>
</dbReference>
<keyword evidence="5 9" id="KW-0472">Membrane</keyword>
<dbReference type="Pfam" id="PF01094">
    <property type="entry name" value="ANF_receptor"/>
    <property type="match status" value="1"/>
</dbReference>
<dbReference type="Gene3D" id="3.40.50.2300">
    <property type="match status" value="3"/>
</dbReference>
<feature type="chain" id="PRO_5003406010" description="Receptor ligand binding region domain-containing protein" evidence="10">
    <location>
        <begin position="19"/>
        <end position="562"/>
    </location>
</feature>
<dbReference type="PANTHER" id="PTHR44755:SF8">
    <property type="entry name" value="RECEPTOR LIGAND BINDING REGION DOMAIN-CONTAINING PROTEIN"/>
    <property type="match status" value="1"/>
</dbReference>
<evidence type="ECO:0000256" key="7">
    <source>
        <dbReference type="ARBA" id="ARBA00023180"/>
    </source>
</evidence>
<keyword evidence="2 9" id="KW-0812">Transmembrane</keyword>
<dbReference type="InterPro" id="IPR001170">
    <property type="entry name" value="ANPR/GUC"/>
</dbReference>
<dbReference type="EMBL" id="GL380147">
    <property type="protein sequence ID" value="EGT48414.1"/>
    <property type="molecule type" value="Genomic_DNA"/>
</dbReference>
<keyword evidence="7" id="KW-0325">Glycoprotein</keyword>
<dbReference type="STRING" id="135651.G0P975"/>
<dbReference type="InterPro" id="IPR052612">
    <property type="entry name" value="ANP_Clearance_Receptor"/>
</dbReference>
<dbReference type="PANTHER" id="PTHR44755">
    <property type="entry name" value="NATRIURETIC PEPTIDE RECEPTOR 3-RELATED"/>
    <property type="match status" value="1"/>
</dbReference>
<gene>
    <name evidence="12" type="ORF">CAEBREN_31371</name>
</gene>
<evidence type="ECO:0000256" key="5">
    <source>
        <dbReference type="ARBA" id="ARBA00023136"/>
    </source>
</evidence>
<name>G0P975_CAEBE</name>
<dbReference type="HOGENOM" id="CLU_013995_1_0_1"/>
<protein>
    <recommendedName>
        <fullName evidence="11">Receptor ligand binding region domain-containing protein</fullName>
    </recommendedName>
</protein>
<dbReference type="CDD" id="cd06373">
    <property type="entry name" value="PBP1_NPR-like"/>
    <property type="match status" value="1"/>
</dbReference>